<proteinExistence type="predicted"/>
<dbReference type="SMART" id="SM00892">
    <property type="entry name" value="Endonuclease_NS"/>
    <property type="match status" value="1"/>
</dbReference>
<dbReference type="InterPro" id="IPR044925">
    <property type="entry name" value="His-Me_finger_sf"/>
</dbReference>
<sequence>MDEASKPNVDLKYRPRLRDTRQLGDGKPELLRSAPEARTSSRLRISKPEHFIGRKGYEQAFLADFNVGIPQPQGEKLQDITPVAGDRSGRLDYEHFSIVMSGSRRIAMFTAANIEGARSVSVSRGDDKWFLDGRIPMDSQLGEGLYIGNRLDRGHLVRREDPNWGPAAKTANADTFHFTNCAPQMDVVNQQTWLGLENYILQNARAWKERCSVFTGPVLGKHDLRYREAQIPAAFWKVLAFLGDDGKPSATAYVVEQDKELWGLEAAFGKYKTYQRSVRKIEEVSGISFGSLSSYDAFSNEELALGGLTLSAELKTLSDIRL</sequence>
<keyword evidence="6" id="KW-0255">Endonuclease</keyword>
<dbReference type="PANTHER" id="PTHR13966:SF5">
    <property type="entry name" value="ENDONUCLEASE G, MITOCHONDRIAL"/>
    <property type="match status" value="1"/>
</dbReference>
<evidence type="ECO:0000313" key="6">
    <source>
        <dbReference type="EMBL" id="MBM3092234.1"/>
    </source>
</evidence>
<dbReference type="InterPro" id="IPR040255">
    <property type="entry name" value="Non-specific_endonuclease"/>
</dbReference>
<organism evidence="6 7">
    <name type="scientific">Ensifer canadensis</name>
    <dbReference type="NCBI Taxonomy" id="555315"/>
    <lineage>
        <taxon>Bacteria</taxon>
        <taxon>Pseudomonadati</taxon>
        <taxon>Pseudomonadota</taxon>
        <taxon>Alphaproteobacteria</taxon>
        <taxon>Hyphomicrobiales</taxon>
        <taxon>Rhizobiaceae</taxon>
        <taxon>Sinorhizobium/Ensifer group</taxon>
        <taxon>Ensifer</taxon>
    </lineage>
</organism>
<dbReference type="SMART" id="SM00477">
    <property type="entry name" value="NUC"/>
    <property type="match status" value="1"/>
</dbReference>
<name>A0AAW4FJG1_9HYPH</name>
<dbReference type="PANTHER" id="PTHR13966">
    <property type="entry name" value="ENDONUCLEASE RELATED"/>
    <property type="match status" value="1"/>
</dbReference>
<dbReference type="AlphaFoldDB" id="A0AAW4FJG1"/>
<gene>
    <name evidence="6" type="ORF">GFB56_15630</name>
</gene>
<evidence type="ECO:0000259" key="5">
    <source>
        <dbReference type="SMART" id="SM00892"/>
    </source>
</evidence>
<evidence type="ECO:0000256" key="2">
    <source>
        <dbReference type="PIRSR" id="PIRSR640255-2"/>
    </source>
</evidence>
<feature type="region of interest" description="Disordered" evidence="3">
    <location>
        <begin position="1"/>
        <end position="40"/>
    </location>
</feature>
<feature type="compositionally biased region" description="Basic and acidic residues" evidence="3">
    <location>
        <begin position="9"/>
        <end position="30"/>
    </location>
</feature>
<keyword evidence="7" id="KW-1185">Reference proteome</keyword>
<dbReference type="SUPFAM" id="SSF54060">
    <property type="entry name" value="His-Me finger endonucleases"/>
    <property type="match status" value="1"/>
</dbReference>
<dbReference type="InterPro" id="IPR044929">
    <property type="entry name" value="DNA/RNA_non-sp_Endonuclease_sf"/>
</dbReference>
<dbReference type="RefSeq" id="WP_203528220.1">
    <property type="nucleotide sequence ID" value="NZ_CP083370.1"/>
</dbReference>
<dbReference type="GO" id="GO:0046872">
    <property type="term" value="F:metal ion binding"/>
    <property type="evidence" value="ECO:0007669"/>
    <property type="project" value="UniProtKB-KW"/>
</dbReference>
<dbReference type="InterPro" id="IPR001604">
    <property type="entry name" value="Endo_G_ENPP1-like_dom"/>
</dbReference>
<dbReference type="CDD" id="cd00091">
    <property type="entry name" value="NUC"/>
    <property type="match status" value="1"/>
</dbReference>
<dbReference type="Pfam" id="PF01223">
    <property type="entry name" value="Endonuclease_NS"/>
    <property type="match status" value="1"/>
</dbReference>
<evidence type="ECO:0000256" key="1">
    <source>
        <dbReference type="PIRSR" id="PIRSR640255-1"/>
    </source>
</evidence>
<evidence type="ECO:0000259" key="4">
    <source>
        <dbReference type="SMART" id="SM00477"/>
    </source>
</evidence>
<feature type="binding site" evidence="2">
    <location>
        <position position="189"/>
    </location>
    <ligand>
        <name>Mg(2+)</name>
        <dbReference type="ChEBI" id="CHEBI:18420"/>
        <note>catalytic</note>
    </ligand>
</feature>
<dbReference type="Gene3D" id="3.40.570.10">
    <property type="entry name" value="Extracellular Endonuclease, subunit A"/>
    <property type="match status" value="1"/>
</dbReference>
<keyword evidence="6" id="KW-0378">Hydrolase</keyword>
<dbReference type="GO" id="GO:0004519">
    <property type="term" value="F:endonuclease activity"/>
    <property type="evidence" value="ECO:0007669"/>
    <property type="project" value="UniProtKB-KW"/>
</dbReference>
<keyword evidence="2" id="KW-0479">Metal-binding</keyword>
<evidence type="ECO:0000313" key="7">
    <source>
        <dbReference type="Proteomes" id="UP000744980"/>
    </source>
</evidence>
<dbReference type="GO" id="GO:0016787">
    <property type="term" value="F:hydrolase activity"/>
    <property type="evidence" value="ECO:0007669"/>
    <property type="project" value="InterPro"/>
</dbReference>
<dbReference type="Proteomes" id="UP000744980">
    <property type="component" value="Unassembled WGS sequence"/>
</dbReference>
<dbReference type="EMBL" id="WXFA01000008">
    <property type="protein sequence ID" value="MBM3092234.1"/>
    <property type="molecule type" value="Genomic_DNA"/>
</dbReference>
<evidence type="ECO:0000256" key="3">
    <source>
        <dbReference type="SAM" id="MobiDB-lite"/>
    </source>
</evidence>
<dbReference type="InterPro" id="IPR020821">
    <property type="entry name" value="ENPP1-3/EXOG-like_nuc-like"/>
</dbReference>
<comment type="caution">
    <text evidence="6">The sequence shown here is derived from an EMBL/GenBank/DDBJ whole genome shotgun (WGS) entry which is preliminary data.</text>
</comment>
<keyword evidence="6" id="KW-0540">Nuclease</keyword>
<accession>A0AAW4FJG1</accession>
<feature type="domain" description="ENPP1-3/EXOG-like endonuclease/phosphodiesterase" evidence="4">
    <location>
        <begin position="93"/>
        <end position="296"/>
    </location>
</feature>
<feature type="domain" description="DNA/RNA non-specific endonuclease/pyrophosphatase/phosphodiesterase" evidence="5">
    <location>
        <begin position="92"/>
        <end position="296"/>
    </location>
</feature>
<dbReference type="GO" id="GO:0003676">
    <property type="term" value="F:nucleic acid binding"/>
    <property type="evidence" value="ECO:0007669"/>
    <property type="project" value="InterPro"/>
</dbReference>
<feature type="active site" description="Proton acceptor" evidence="1">
    <location>
        <position position="155"/>
    </location>
</feature>
<protein>
    <submittedName>
        <fullName evidence="6">DNA/RNA non-specific endonuclease</fullName>
    </submittedName>
</protein>
<reference evidence="6 7" key="1">
    <citation type="submission" date="2020-01" db="EMBL/GenBank/DDBJ databases">
        <title>Draft genome assembly of Ensifer adhaerens T173.</title>
        <authorList>
            <person name="Craig J.E."/>
            <person name="Stinchcombe J.R."/>
        </authorList>
    </citation>
    <scope>NUCLEOTIDE SEQUENCE [LARGE SCALE GENOMIC DNA]</scope>
    <source>
        <strain evidence="6 7">T173</strain>
    </source>
</reference>